<evidence type="ECO:0000259" key="1">
    <source>
        <dbReference type="Pfam" id="PF05699"/>
    </source>
</evidence>
<gene>
    <name evidence="2" type="ORF">GMARGA_LOCUS44552</name>
</gene>
<feature type="non-terminal residue" evidence="2">
    <location>
        <position position="1"/>
    </location>
</feature>
<evidence type="ECO:0000313" key="2">
    <source>
        <dbReference type="EMBL" id="CAG8855731.1"/>
    </source>
</evidence>
<keyword evidence="3" id="KW-1185">Reference proteome</keyword>
<reference evidence="2 3" key="1">
    <citation type="submission" date="2021-06" db="EMBL/GenBank/DDBJ databases">
        <authorList>
            <person name="Kallberg Y."/>
            <person name="Tangrot J."/>
            <person name="Rosling A."/>
        </authorList>
    </citation>
    <scope>NUCLEOTIDE SEQUENCE [LARGE SCALE GENOMIC DNA]</scope>
    <source>
        <strain evidence="2 3">120-4 pot B 10/14</strain>
    </source>
</reference>
<dbReference type="InterPro" id="IPR008906">
    <property type="entry name" value="HATC_C_dom"/>
</dbReference>
<dbReference type="InterPro" id="IPR012337">
    <property type="entry name" value="RNaseH-like_sf"/>
</dbReference>
<dbReference type="EMBL" id="CAJVQB010152532">
    <property type="protein sequence ID" value="CAG8855731.1"/>
    <property type="molecule type" value="Genomic_DNA"/>
</dbReference>
<accession>A0ABN7XN16</accession>
<organism evidence="2 3">
    <name type="scientific">Gigaspora margarita</name>
    <dbReference type="NCBI Taxonomy" id="4874"/>
    <lineage>
        <taxon>Eukaryota</taxon>
        <taxon>Fungi</taxon>
        <taxon>Fungi incertae sedis</taxon>
        <taxon>Mucoromycota</taxon>
        <taxon>Glomeromycotina</taxon>
        <taxon>Glomeromycetes</taxon>
        <taxon>Diversisporales</taxon>
        <taxon>Gigasporaceae</taxon>
        <taxon>Gigaspora</taxon>
    </lineage>
</organism>
<sequence>ENINPRSFWTKFSEGSPLLRHFAIKIFAIVPHLAAIERLFSSLGLVKTKLRNRISPNLTRMLGILRYDLQQEPYFEEFDEEFLQISIKETNMELIDENKLAINSFFNTNTFEQNQNQMEIIEENLANNSQRSTNSVED</sequence>
<proteinExistence type="predicted"/>
<protein>
    <submittedName>
        <fullName evidence="2">38130_t:CDS:1</fullName>
    </submittedName>
</protein>
<comment type="caution">
    <text evidence="2">The sequence shown here is derived from an EMBL/GenBank/DDBJ whole genome shotgun (WGS) entry which is preliminary data.</text>
</comment>
<dbReference type="SUPFAM" id="SSF53098">
    <property type="entry name" value="Ribonuclease H-like"/>
    <property type="match status" value="1"/>
</dbReference>
<name>A0ABN7XN16_GIGMA</name>
<dbReference type="Proteomes" id="UP000789901">
    <property type="component" value="Unassembled WGS sequence"/>
</dbReference>
<evidence type="ECO:0000313" key="3">
    <source>
        <dbReference type="Proteomes" id="UP000789901"/>
    </source>
</evidence>
<dbReference type="Pfam" id="PF05699">
    <property type="entry name" value="Dimer_Tnp_hAT"/>
    <property type="match status" value="1"/>
</dbReference>
<feature type="domain" description="HAT C-terminal dimerisation" evidence="1">
    <location>
        <begin position="2"/>
        <end position="66"/>
    </location>
</feature>
<feature type="non-terminal residue" evidence="2">
    <location>
        <position position="138"/>
    </location>
</feature>